<organism evidence="10 11">
    <name type="scientific">Caballeronia sordidicola</name>
    <name type="common">Burkholderia sordidicola</name>
    <dbReference type="NCBI Taxonomy" id="196367"/>
    <lineage>
        <taxon>Bacteria</taxon>
        <taxon>Pseudomonadati</taxon>
        <taxon>Pseudomonadota</taxon>
        <taxon>Betaproteobacteria</taxon>
        <taxon>Burkholderiales</taxon>
        <taxon>Burkholderiaceae</taxon>
        <taxon>Caballeronia</taxon>
    </lineage>
</organism>
<dbReference type="Gene3D" id="3.30.950.10">
    <property type="entry name" value="Methyltransferase, Cobalt-precorrin-4 Transmethylase, Domain 2"/>
    <property type="match status" value="1"/>
</dbReference>
<evidence type="ECO:0000256" key="7">
    <source>
        <dbReference type="ARBA" id="ARBA00025705"/>
    </source>
</evidence>
<dbReference type="SUPFAM" id="SSF53790">
    <property type="entry name" value="Tetrapyrrole methylase"/>
    <property type="match status" value="1"/>
</dbReference>
<evidence type="ECO:0000256" key="3">
    <source>
        <dbReference type="ARBA" id="ARBA00022603"/>
    </source>
</evidence>
<comment type="pathway">
    <text evidence="7">Porphyrin-containing compound metabolism; siroheme biosynthesis; precorrin-2 from uroporphyrinogen III: step 1/1.</text>
</comment>
<feature type="domain" description="Tetrapyrrole methylase" evidence="9">
    <location>
        <begin position="3"/>
        <end position="209"/>
    </location>
</feature>
<evidence type="ECO:0000259" key="9">
    <source>
        <dbReference type="Pfam" id="PF00590"/>
    </source>
</evidence>
<evidence type="ECO:0000256" key="1">
    <source>
        <dbReference type="ARBA" id="ARBA00005879"/>
    </source>
</evidence>
<dbReference type="InterPro" id="IPR050161">
    <property type="entry name" value="Siro_Cobalamin_biosynth"/>
</dbReference>
<keyword evidence="5" id="KW-0949">S-adenosyl-L-methionine</keyword>
<dbReference type="PROSITE" id="PS00840">
    <property type="entry name" value="SUMT_2"/>
    <property type="match status" value="1"/>
</dbReference>
<dbReference type="InterPro" id="IPR014776">
    <property type="entry name" value="4pyrrole_Mease_sub2"/>
</dbReference>
<dbReference type="Gene3D" id="3.40.1010.10">
    <property type="entry name" value="Cobalt-precorrin-4 Transmethylase, Domain 1"/>
    <property type="match status" value="1"/>
</dbReference>
<dbReference type="EC" id="2.1.1.107" evidence="2"/>
<dbReference type="InterPro" id="IPR035996">
    <property type="entry name" value="4pyrrol_Methylase_sf"/>
</dbReference>
<dbReference type="InterPro" id="IPR003043">
    <property type="entry name" value="Uropor_MeTrfase_CS"/>
</dbReference>
<dbReference type="NCBIfam" id="TIGR01469">
    <property type="entry name" value="cobA_cysG_Cterm"/>
    <property type="match status" value="1"/>
</dbReference>
<dbReference type="Proteomes" id="UP000054893">
    <property type="component" value="Unassembled WGS sequence"/>
</dbReference>
<sequence>MGKVYLIGAGPGAADLITVRGARLLSEAQVVLHDALIEPAMLDYAPDARKIAVGKRCGQRSTAQHFINKQIVDAALEHDVVVRLKGGDPMLFGRADEEMRALEAAGIEYEVVPGITAALASAATLKRSLTLRGVSRSVALATYSRAPSSDEIREQASADSLVFYMGRDSAPDIAQQLIDSGRPGSTPVAIVEACSTERERSLTLTLGEMARGDAQAWLDASQPSLLMIGEAFAERTLAAAGQVKAVLQVAA</sequence>
<dbReference type="NCBIfam" id="NF004790">
    <property type="entry name" value="PRK06136.1"/>
    <property type="match status" value="1"/>
</dbReference>
<evidence type="ECO:0000313" key="10">
    <source>
        <dbReference type="EMBL" id="SAL36556.1"/>
    </source>
</evidence>
<dbReference type="InterPro" id="IPR006366">
    <property type="entry name" value="CobA/CysG_C"/>
</dbReference>
<dbReference type="OrthoDB" id="9815856at2"/>
<reference evidence="10 11" key="1">
    <citation type="submission" date="2016-01" db="EMBL/GenBank/DDBJ databases">
        <authorList>
            <person name="Oliw E.H."/>
        </authorList>
    </citation>
    <scope>NUCLEOTIDE SEQUENCE [LARGE SCALE GENOMIC DNA]</scope>
    <source>
        <strain evidence="10">LMG 22029</strain>
    </source>
</reference>
<evidence type="ECO:0000256" key="5">
    <source>
        <dbReference type="ARBA" id="ARBA00022691"/>
    </source>
</evidence>
<evidence type="ECO:0000256" key="2">
    <source>
        <dbReference type="ARBA" id="ARBA00012162"/>
    </source>
</evidence>
<dbReference type="EMBL" id="FCOC02000011">
    <property type="protein sequence ID" value="SAL36556.1"/>
    <property type="molecule type" value="Genomic_DNA"/>
</dbReference>
<dbReference type="UniPathway" id="UPA00262">
    <property type="reaction ID" value="UER00211"/>
</dbReference>
<dbReference type="GO" id="GO:0019354">
    <property type="term" value="P:siroheme biosynthetic process"/>
    <property type="evidence" value="ECO:0007669"/>
    <property type="project" value="UniProtKB-UniPathway"/>
</dbReference>
<dbReference type="PANTHER" id="PTHR45790">
    <property type="entry name" value="SIROHEME SYNTHASE-RELATED"/>
    <property type="match status" value="1"/>
</dbReference>
<dbReference type="CDD" id="cd11642">
    <property type="entry name" value="SUMT"/>
    <property type="match status" value="1"/>
</dbReference>
<dbReference type="PROSITE" id="PS00839">
    <property type="entry name" value="SUMT_1"/>
    <property type="match status" value="1"/>
</dbReference>
<comment type="similarity">
    <text evidence="1 8">Belongs to the precorrin methyltransferase family.</text>
</comment>
<dbReference type="InterPro" id="IPR000878">
    <property type="entry name" value="4pyrrol_Mease"/>
</dbReference>
<dbReference type="InterPro" id="IPR014777">
    <property type="entry name" value="4pyrrole_Mease_sub1"/>
</dbReference>
<evidence type="ECO:0000256" key="8">
    <source>
        <dbReference type="RuleBase" id="RU003960"/>
    </source>
</evidence>
<protein>
    <recommendedName>
        <fullName evidence="2">uroporphyrinogen-III C-methyltransferase</fullName>
        <ecNumber evidence="2">2.1.1.107</ecNumber>
    </recommendedName>
</protein>
<evidence type="ECO:0000256" key="4">
    <source>
        <dbReference type="ARBA" id="ARBA00022679"/>
    </source>
</evidence>
<dbReference type="Pfam" id="PF00590">
    <property type="entry name" value="TP_methylase"/>
    <property type="match status" value="1"/>
</dbReference>
<dbReference type="PANTHER" id="PTHR45790:SF3">
    <property type="entry name" value="S-ADENOSYL-L-METHIONINE-DEPENDENT UROPORPHYRINOGEN III METHYLTRANSFERASE, CHLOROPLASTIC"/>
    <property type="match status" value="1"/>
</dbReference>
<evidence type="ECO:0000256" key="6">
    <source>
        <dbReference type="ARBA" id="ARBA00023244"/>
    </source>
</evidence>
<dbReference type="RefSeq" id="WP_060856836.1">
    <property type="nucleotide sequence ID" value="NZ_FCOC02000011.1"/>
</dbReference>
<evidence type="ECO:0000313" key="11">
    <source>
        <dbReference type="Proteomes" id="UP000054893"/>
    </source>
</evidence>
<proteinExistence type="inferred from homology"/>
<name>A0A158GWV9_CABSO</name>
<gene>
    <name evidence="10" type="ORF">AWB64_03713</name>
</gene>
<accession>A0A158GWV9</accession>
<dbReference type="GO" id="GO:0004851">
    <property type="term" value="F:uroporphyrin-III C-methyltransferase activity"/>
    <property type="evidence" value="ECO:0007669"/>
    <property type="project" value="UniProtKB-EC"/>
</dbReference>
<dbReference type="GO" id="GO:0032259">
    <property type="term" value="P:methylation"/>
    <property type="evidence" value="ECO:0007669"/>
    <property type="project" value="UniProtKB-KW"/>
</dbReference>
<keyword evidence="4 8" id="KW-0808">Transferase</keyword>
<dbReference type="FunFam" id="3.40.1010.10:FF:000001">
    <property type="entry name" value="Siroheme synthase"/>
    <property type="match status" value="1"/>
</dbReference>
<keyword evidence="6" id="KW-0627">Porphyrin biosynthesis</keyword>
<keyword evidence="3 8" id="KW-0489">Methyltransferase</keyword>
<dbReference type="AlphaFoldDB" id="A0A158GWV9"/>